<dbReference type="CDD" id="cd00519">
    <property type="entry name" value="Lipase_3"/>
    <property type="match status" value="1"/>
</dbReference>
<dbReference type="Pfam" id="PF01764">
    <property type="entry name" value="Lipase_3"/>
    <property type="match status" value="1"/>
</dbReference>
<dbReference type="OMA" id="NEMINCT"/>
<sequence length="259" mass="29037">MHTEAEARSLINYASAAYCNKDKLVNWSCANCKGPAAGSTETTYFQDNSVASAGFATVNNGQKQIIFSYRGTNEISNWLYNLNIDLIPAGLNGTYKDAELHEGFNDMTNSLFEQTKNTLKNLIGKYPDYKLVFTGHSLGGAIATLTAFKLGEQKFINWEKLNVITYGQPRVGNPKFANYLVSKPWTFTRITAYSDIVAISPGMSMGYYHNQHNMHINSRGKTITCSVYKEDDACIDDFYIPSIDAHFNYWDLKINSECV</sequence>
<dbReference type="PANTHER" id="PTHR45856:SF25">
    <property type="entry name" value="FUNGAL LIPASE-LIKE DOMAIN-CONTAINING PROTEIN"/>
    <property type="match status" value="1"/>
</dbReference>
<organism evidence="2 3">
    <name type="scientific">Conidiobolus coronatus (strain ATCC 28846 / CBS 209.66 / NRRL 28638)</name>
    <name type="common">Delacroixia coronata</name>
    <dbReference type="NCBI Taxonomy" id="796925"/>
    <lineage>
        <taxon>Eukaryota</taxon>
        <taxon>Fungi</taxon>
        <taxon>Fungi incertae sedis</taxon>
        <taxon>Zoopagomycota</taxon>
        <taxon>Entomophthoromycotina</taxon>
        <taxon>Entomophthoromycetes</taxon>
        <taxon>Entomophthorales</taxon>
        <taxon>Ancylistaceae</taxon>
        <taxon>Conidiobolus</taxon>
    </lineage>
</organism>
<keyword evidence="2" id="KW-0378">Hydrolase</keyword>
<dbReference type="InterPro" id="IPR002921">
    <property type="entry name" value="Fungal_lipase-type"/>
</dbReference>
<dbReference type="PANTHER" id="PTHR45856">
    <property type="entry name" value="ALPHA/BETA-HYDROLASES SUPERFAMILY PROTEIN"/>
    <property type="match status" value="1"/>
</dbReference>
<dbReference type="AlphaFoldDB" id="A0A137P1F8"/>
<dbReference type="OrthoDB" id="438440at2759"/>
<keyword evidence="3" id="KW-1185">Reference proteome</keyword>
<proteinExistence type="predicted"/>
<protein>
    <submittedName>
        <fullName evidence="2">Alpha/beta-hydrolase</fullName>
    </submittedName>
</protein>
<dbReference type="EMBL" id="KQ964556">
    <property type="protein sequence ID" value="KXN68905.1"/>
    <property type="molecule type" value="Genomic_DNA"/>
</dbReference>
<dbReference type="SUPFAM" id="SSF53474">
    <property type="entry name" value="alpha/beta-Hydrolases"/>
    <property type="match status" value="1"/>
</dbReference>
<reference evidence="2 3" key="1">
    <citation type="journal article" date="2015" name="Genome Biol. Evol.">
        <title>Phylogenomic analyses indicate that early fungi evolved digesting cell walls of algal ancestors of land plants.</title>
        <authorList>
            <person name="Chang Y."/>
            <person name="Wang S."/>
            <person name="Sekimoto S."/>
            <person name="Aerts A.L."/>
            <person name="Choi C."/>
            <person name="Clum A."/>
            <person name="LaButti K.M."/>
            <person name="Lindquist E.A."/>
            <person name="Yee Ngan C."/>
            <person name="Ohm R.A."/>
            <person name="Salamov A.A."/>
            <person name="Grigoriev I.V."/>
            <person name="Spatafora J.W."/>
            <person name="Berbee M.L."/>
        </authorList>
    </citation>
    <scope>NUCLEOTIDE SEQUENCE [LARGE SCALE GENOMIC DNA]</scope>
    <source>
        <strain evidence="2 3">NRRL 28638</strain>
    </source>
</reference>
<evidence type="ECO:0000313" key="3">
    <source>
        <dbReference type="Proteomes" id="UP000070444"/>
    </source>
</evidence>
<dbReference type="Gene3D" id="3.40.50.1820">
    <property type="entry name" value="alpha/beta hydrolase"/>
    <property type="match status" value="1"/>
</dbReference>
<dbReference type="GO" id="GO:0006629">
    <property type="term" value="P:lipid metabolic process"/>
    <property type="evidence" value="ECO:0007669"/>
    <property type="project" value="InterPro"/>
</dbReference>
<dbReference type="InterPro" id="IPR051218">
    <property type="entry name" value="Sec_MonoDiacylglyc_Lipase"/>
</dbReference>
<feature type="domain" description="Fungal lipase-type" evidence="1">
    <location>
        <begin position="67"/>
        <end position="203"/>
    </location>
</feature>
<dbReference type="Proteomes" id="UP000070444">
    <property type="component" value="Unassembled WGS sequence"/>
</dbReference>
<name>A0A137P1F8_CONC2</name>
<dbReference type="InterPro" id="IPR029058">
    <property type="entry name" value="AB_hydrolase_fold"/>
</dbReference>
<accession>A0A137P1F8</accession>
<evidence type="ECO:0000259" key="1">
    <source>
        <dbReference type="Pfam" id="PF01764"/>
    </source>
</evidence>
<gene>
    <name evidence="2" type="ORF">CONCODRAFT_41292</name>
</gene>
<evidence type="ECO:0000313" key="2">
    <source>
        <dbReference type="EMBL" id="KXN68905.1"/>
    </source>
</evidence>
<dbReference type="GO" id="GO:0016787">
    <property type="term" value="F:hydrolase activity"/>
    <property type="evidence" value="ECO:0007669"/>
    <property type="project" value="UniProtKB-KW"/>
</dbReference>